<feature type="non-terminal residue" evidence="1">
    <location>
        <position position="1"/>
    </location>
</feature>
<gene>
    <name evidence="1" type="ORF">AKAME5_001978300</name>
</gene>
<name>A0AAD3N9Q3_LATJO</name>
<accession>A0AAD3N9Q3</accession>
<proteinExistence type="predicted"/>
<dbReference type="Proteomes" id="UP001279410">
    <property type="component" value="Unassembled WGS sequence"/>
</dbReference>
<dbReference type="AlphaFoldDB" id="A0AAD3N9Q3"/>
<dbReference type="EMBL" id="BRZM01000134">
    <property type="protein sequence ID" value="GLD68470.1"/>
    <property type="molecule type" value="Genomic_DNA"/>
</dbReference>
<keyword evidence="2" id="KW-1185">Reference proteome</keyword>
<organism evidence="1 2">
    <name type="scientific">Lates japonicus</name>
    <name type="common">Japanese lates</name>
    <dbReference type="NCBI Taxonomy" id="270547"/>
    <lineage>
        <taxon>Eukaryota</taxon>
        <taxon>Metazoa</taxon>
        <taxon>Chordata</taxon>
        <taxon>Craniata</taxon>
        <taxon>Vertebrata</taxon>
        <taxon>Euteleostomi</taxon>
        <taxon>Actinopterygii</taxon>
        <taxon>Neopterygii</taxon>
        <taxon>Teleostei</taxon>
        <taxon>Neoteleostei</taxon>
        <taxon>Acanthomorphata</taxon>
        <taxon>Carangaria</taxon>
        <taxon>Carangaria incertae sedis</taxon>
        <taxon>Centropomidae</taxon>
        <taxon>Lates</taxon>
    </lineage>
</organism>
<evidence type="ECO:0000313" key="1">
    <source>
        <dbReference type="EMBL" id="GLD68470.1"/>
    </source>
</evidence>
<sequence>PFSRALLFSSSPSLVSSLLKLEKTTAELTRAFHRLYELEQELTFYKIDKKLSPLPPCSTQ</sequence>
<comment type="caution">
    <text evidence="1">The sequence shown here is derived from an EMBL/GenBank/DDBJ whole genome shotgun (WGS) entry which is preliminary data.</text>
</comment>
<reference evidence="1" key="1">
    <citation type="submission" date="2022-08" db="EMBL/GenBank/DDBJ databases">
        <title>Genome sequencing of akame (Lates japonicus).</title>
        <authorList>
            <person name="Hashiguchi Y."/>
            <person name="Takahashi H."/>
        </authorList>
    </citation>
    <scope>NUCLEOTIDE SEQUENCE</scope>
    <source>
        <strain evidence="1">Kochi</strain>
    </source>
</reference>
<feature type="non-terminal residue" evidence="1">
    <location>
        <position position="60"/>
    </location>
</feature>
<evidence type="ECO:0000313" key="2">
    <source>
        <dbReference type="Proteomes" id="UP001279410"/>
    </source>
</evidence>
<protein>
    <submittedName>
        <fullName evidence="1">Centriolin isoform X1</fullName>
    </submittedName>
</protein>